<gene>
    <name evidence="1" type="ORF">HPB48_000759</name>
</gene>
<reference evidence="1 2" key="1">
    <citation type="journal article" date="2020" name="Cell">
        <title>Large-Scale Comparative Analyses of Tick Genomes Elucidate Their Genetic Diversity and Vector Capacities.</title>
        <authorList>
            <consortium name="Tick Genome and Microbiome Consortium (TIGMIC)"/>
            <person name="Jia N."/>
            <person name="Wang J."/>
            <person name="Shi W."/>
            <person name="Du L."/>
            <person name="Sun Y."/>
            <person name="Zhan W."/>
            <person name="Jiang J.F."/>
            <person name="Wang Q."/>
            <person name="Zhang B."/>
            <person name="Ji P."/>
            <person name="Bell-Sakyi L."/>
            <person name="Cui X.M."/>
            <person name="Yuan T.T."/>
            <person name="Jiang B.G."/>
            <person name="Yang W.F."/>
            <person name="Lam T.T."/>
            <person name="Chang Q.C."/>
            <person name="Ding S.J."/>
            <person name="Wang X.J."/>
            <person name="Zhu J.G."/>
            <person name="Ruan X.D."/>
            <person name="Zhao L."/>
            <person name="Wei J.T."/>
            <person name="Ye R.Z."/>
            <person name="Que T.C."/>
            <person name="Du C.H."/>
            <person name="Zhou Y.H."/>
            <person name="Cheng J.X."/>
            <person name="Dai P.F."/>
            <person name="Guo W.B."/>
            <person name="Han X.H."/>
            <person name="Huang E.J."/>
            <person name="Li L.F."/>
            <person name="Wei W."/>
            <person name="Gao Y.C."/>
            <person name="Liu J.Z."/>
            <person name="Shao H.Z."/>
            <person name="Wang X."/>
            <person name="Wang C.C."/>
            <person name="Yang T.C."/>
            <person name="Huo Q.B."/>
            <person name="Li W."/>
            <person name="Chen H.Y."/>
            <person name="Chen S.E."/>
            <person name="Zhou L.G."/>
            <person name="Ni X.B."/>
            <person name="Tian J.H."/>
            <person name="Sheng Y."/>
            <person name="Liu T."/>
            <person name="Pan Y.S."/>
            <person name="Xia L.Y."/>
            <person name="Li J."/>
            <person name="Zhao F."/>
            <person name="Cao W.C."/>
        </authorList>
    </citation>
    <scope>NUCLEOTIDE SEQUENCE [LARGE SCALE GENOMIC DNA]</scope>
    <source>
        <strain evidence="1">HaeL-2018</strain>
    </source>
</reference>
<comment type="caution">
    <text evidence="1">The sequence shown here is derived from an EMBL/GenBank/DDBJ whole genome shotgun (WGS) entry which is preliminary data.</text>
</comment>
<dbReference type="VEuPathDB" id="VectorBase:HLOH_061982"/>
<evidence type="ECO:0000313" key="2">
    <source>
        <dbReference type="Proteomes" id="UP000821853"/>
    </source>
</evidence>
<organism evidence="1 2">
    <name type="scientific">Haemaphysalis longicornis</name>
    <name type="common">Bush tick</name>
    <dbReference type="NCBI Taxonomy" id="44386"/>
    <lineage>
        <taxon>Eukaryota</taxon>
        <taxon>Metazoa</taxon>
        <taxon>Ecdysozoa</taxon>
        <taxon>Arthropoda</taxon>
        <taxon>Chelicerata</taxon>
        <taxon>Arachnida</taxon>
        <taxon>Acari</taxon>
        <taxon>Parasitiformes</taxon>
        <taxon>Ixodida</taxon>
        <taxon>Ixodoidea</taxon>
        <taxon>Ixodidae</taxon>
        <taxon>Haemaphysalinae</taxon>
        <taxon>Haemaphysalis</taxon>
    </lineage>
</organism>
<dbReference type="Proteomes" id="UP000821853">
    <property type="component" value="Chromosome 5"/>
</dbReference>
<sequence length="97" mass="11019">MGNAHLKAGEVVVKMQSLYHEISQCVCQFGGSNETLSIDVSMVSYYGHQSCKMFICGKPTQVGYKIWPLDSSNVYLYANCLYCWRSEKNRHLSRSVL</sequence>
<name>A0A9J6GKB0_HAELO</name>
<dbReference type="OrthoDB" id="6514097at2759"/>
<evidence type="ECO:0008006" key="3">
    <source>
        <dbReference type="Google" id="ProtNLM"/>
    </source>
</evidence>
<protein>
    <recommendedName>
        <fullName evidence="3">Transposase</fullName>
    </recommendedName>
</protein>
<proteinExistence type="predicted"/>
<dbReference type="AlphaFoldDB" id="A0A9J6GKB0"/>
<evidence type="ECO:0000313" key="1">
    <source>
        <dbReference type="EMBL" id="KAH9374896.1"/>
    </source>
</evidence>
<dbReference type="EMBL" id="JABSTR010000007">
    <property type="protein sequence ID" value="KAH9374896.1"/>
    <property type="molecule type" value="Genomic_DNA"/>
</dbReference>
<accession>A0A9J6GKB0</accession>
<keyword evidence="2" id="KW-1185">Reference proteome</keyword>